<reference evidence="3" key="2">
    <citation type="submission" date="2021-01" db="UniProtKB">
        <authorList>
            <consortium name="EnsemblMetazoa"/>
        </authorList>
    </citation>
    <scope>IDENTIFICATION</scope>
</reference>
<sequence length="411" mass="45683">MGKLVAFQIHFDRQHAVYSAGDLISGYVQVDLTETKFLRGIYMQFVGRAMVSWTEIESRGKSKVTIPYMAGECYFDQNIQILGKEPCEENYDHQIPLETGDHRFPFEFQLPSRVLPCSFEGTLGYSRFFARAVIDRPWKFDHVTKRAFTISGVSVDLNKIPSGMSPVYAEDEKIVCCMCCATGPISVSAHTDKKCYVPGEVVYISANLENKSRRSVCTLEAELIQSVNYGARREGVGAPGFRTTSHVVKSISSEGCGSYSRATWVQKPLVIPPVPASGLEGCSFIDIKYYIKFTADVATTPFDVDLMLEITVGTEPLEGSFFARSVDGQNAMAIADIHIDLGKSVDDLHSYEQCAQGAHEIRDEEDNEYVYGGLGFTPLYNFYKTPTSTPMPPRHQYLDVVTSSPDKSTSV</sequence>
<evidence type="ECO:0000313" key="3">
    <source>
        <dbReference type="EnsemblMetazoa" id="XP_030833213"/>
    </source>
</evidence>
<dbReference type="AlphaFoldDB" id="A0A7M7N9N2"/>
<evidence type="ECO:0000313" key="4">
    <source>
        <dbReference type="Proteomes" id="UP000007110"/>
    </source>
</evidence>
<dbReference type="Proteomes" id="UP000007110">
    <property type="component" value="Unassembled WGS sequence"/>
</dbReference>
<name>A0A7M7N9N2_STRPU</name>
<dbReference type="Gene3D" id="2.60.40.640">
    <property type="match status" value="2"/>
</dbReference>
<dbReference type="InParanoid" id="A0A7M7N9N2"/>
<keyword evidence="4" id="KW-1185">Reference proteome</keyword>
<dbReference type="KEGG" id="spu:100889340"/>
<dbReference type="InterPro" id="IPR014752">
    <property type="entry name" value="Arrestin-like_C"/>
</dbReference>
<dbReference type="EnsemblMetazoa" id="XM_030977353">
    <property type="protein sequence ID" value="XP_030833213"/>
    <property type="gene ID" value="LOC100889340"/>
</dbReference>
<organism evidence="3 4">
    <name type="scientific">Strongylocentrotus purpuratus</name>
    <name type="common">Purple sea urchin</name>
    <dbReference type="NCBI Taxonomy" id="7668"/>
    <lineage>
        <taxon>Eukaryota</taxon>
        <taxon>Metazoa</taxon>
        <taxon>Echinodermata</taxon>
        <taxon>Eleutherozoa</taxon>
        <taxon>Echinozoa</taxon>
        <taxon>Echinoidea</taxon>
        <taxon>Euechinoidea</taxon>
        <taxon>Echinacea</taxon>
        <taxon>Camarodonta</taxon>
        <taxon>Echinidea</taxon>
        <taxon>Strongylocentrotidae</taxon>
        <taxon>Strongylocentrotus</taxon>
    </lineage>
</organism>
<dbReference type="Pfam" id="PF00339">
    <property type="entry name" value="Arrestin_N"/>
    <property type="match status" value="1"/>
</dbReference>
<dbReference type="GeneID" id="100889340"/>
<dbReference type="GO" id="GO:0015031">
    <property type="term" value="P:protein transport"/>
    <property type="evidence" value="ECO:0000318"/>
    <property type="project" value="GO_Central"/>
</dbReference>
<dbReference type="PANTHER" id="PTHR11188">
    <property type="entry name" value="ARRESTIN DOMAIN CONTAINING PROTEIN"/>
    <property type="match status" value="1"/>
</dbReference>
<dbReference type="OrthoDB" id="2333384at2759"/>
<feature type="domain" description="Arrestin C-terminal-like" evidence="2">
    <location>
        <begin position="181"/>
        <end position="317"/>
    </location>
</feature>
<dbReference type="InterPro" id="IPR014756">
    <property type="entry name" value="Ig_E-set"/>
</dbReference>
<dbReference type="InterPro" id="IPR050357">
    <property type="entry name" value="Arrestin_domain-protein"/>
</dbReference>
<dbReference type="Pfam" id="PF02752">
    <property type="entry name" value="Arrestin_C"/>
    <property type="match status" value="1"/>
</dbReference>
<evidence type="ECO:0000259" key="2">
    <source>
        <dbReference type="SMART" id="SM01017"/>
    </source>
</evidence>
<protein>
    <recommendedName>
        <fullName evidence="2">Arrestin C-terminal-like domain-containing protein</fullName>
    </recommendedName>
</protein>
<dbReference type="RefSeq" id="XP_030833213.1">
    <property type="nucleotide sequence ID" value="XM_030977353.1"/>
</dbReference>
<dbReference type="InterPro" id="IPR011021">
    <property type="entry name" value="Arrestin-like_N"/>
</dbReference>
<dbReference type="GO" id="GO:0005737">
    <property type="term" value="C:cytoplasm"/>
    <property type="evidence" value="ECO:0000318"/>
    <property type="project" value="GO_Central"/>
</dbReference>
<dbReference type="SUPFAM" id="SSF81296">
    <property type="entry name" value="E set domains"/>
    <property type="match status" value="2"/>
</dbReference>
<evidence type="ECO:0000256" key="1">
    <source>
        <dbReference type="ARBA" id="ARBA00005298"/>
    </source>
</evidence>
<dbReference type="SMART" id="SM01017">
    <property type="entry name" value="Arrestin_C"/>
    <property type="match status" value="1"/>
</dbReference>
<reference evidence="4" key="1">
    <citation type="submission" date="2015-02" db="EMBL/GenBank/DDBJ databases">
        <title>Genome sequencing for Strongylocentrotus purpuratus.</title>
        <authorList>
            <person name="Murali S."/>
            <person name="Liu Y."/>
            <person name="Vee V."/>
            <person name="English A."/>
            <person name="Wang M."/>
            <person name="Skinner E."/>
            <person name="Han Y."/>
            <person name="Muzny D.M."/>
            <person name="Worley K.C."/>
            <person name="Gibbs R.A."/>
        </authorList>
    </citation>
    <scope>NUCLEOTIDE SEQUENCE</scope>
</reference>
<accession>A0A7M7N9N2</accession>
<dbReference type="OMA" id="WTESETT"/>
<comment type="similarity">
    <text evidence="1">Belongs to the arrestin family.</text>
</comment>
<proteinExistence type="inferred from homology"/>
<dbReference type="PANTHER" id="PTHR11188:SF176">
    <property type="entry name" value="ARRESTIN DOMAIN-CONTAINING PROTEIN 1"/>
    <property type="match status" value="1"/>
</dbReference>
<dbReference type="InterPro" id="IPR011022">
    <property type="entry name" value="Arrestin_C-like"/>
</dbReference>